<gene>
    <name evidence="2" type="ORF">ACFSBK_00310</name>
</gene>
<proteinExistence type="predicted"/>
<organism evidence="2 3">
    <name type="scientific">Carnobacterium antarcticum</name>
    <dbReference type="NCBI Taxonomy" id="2126436"/>
    <lineage>
        <taxon>Bacteria</taxon>
        <taxon>Bacillati</taxon>
        <taxon>Bacillota</taxon>
        <taxon>Bacilli</taxon>
        <taxon>Lactobacillales</taxon>
        <taxon>Carnobacteriaceae</taxon>
        <taxon>Carnobacterium</taxon>
    </lineage>
</organism>
<keyword evidence="1" id="KW-0472">Membrane</keyword>
<keyword evidence="1" id="KW-1133">Transmembrane helix</keyword>
<feature type="transmembrane region" description="Helical" evidence="1">
    <location>
        <begin position="87"/>
        <end position="109"/>
    </location>
</feature>
<sequence>MGKKIEYSLSLLFFWVKGFISVDSRFVKVRGANTILGFIPAGKDDQSIPLKNISSTRMSTSYKIKPIIIGIILIFISLSMLGDSFLAGLILLLIGVGVLGSGMLTVLIIQRAGNDFYVSVPFFDKAKMLQIQDMIEEALAHDADKTDMNLFFDKKEI</sequence>
<dbReference type="Proteomes" id="UP001597285">
    <property type="component" value="Unassembled WGS sequence"/>
</dbReference>
<protein>
    <submittedName>
        <fullName evidence="2">Uncharacterized protein</fullName>
    </submittedName>
</protein>
<evidence type="ECO:0000313" key="2">
    <source>
        <dbReference type="EMBL" id="MFD1798306.1"/>
    </source>
</evidence>
<dbReference type="EMBL" id="JBHUFF010000002">
    <property type="protein sequence ID" value="MFD1798306.1"/>
    <property type="molecule type" value="Genomic_DNA"/>
</dbReference>
<feature type="transmembrane region" description="Helical" evidence="1">
    <location>
        <begin position="64"/>
        <end position="81"/>
    </location>
</feature>
<keyword evidence="3" id="KW-1185">Reference proteome</keyword>
<evidence type="ECO:0000256" key="1">
    <source>
        <dbReference type="SAM" id="Phobius"/>
    </source>
</evidence>
<accession>A0ABW4NJ61</accession>
<reference evidence="3" key="1">
    <citation type="journal article" date="2019" name="Int. J. Syst. Evol. Microbiol.">
        <title>The Global Catalogue of Microorganisms (GCM) 10K type strain sequencing project: providing services to taxonomists for standard genome sequencing and annotation.</title>
        <authorList>
            <consortium name="The Broad Institute Genomics Platform"/>
            <consortium name="The Broad Institute Genome Sequencing Center for Infectious Disease"/>
            <person name="Wu L."/>
            <person name="Ma J."/>
        </authorList>
    </citation>
    <scope>NUCLEOTIDE SEQUENCE [LARGE SCALE GENOMIC DNA]</scope>
    <source>
        <strain evidence="3">KCTC 42143</strain>
    </source>
</reference>
<evidence type="ECO:0000313" key="3">
    <source>
        <dbReference type="Proteomes" id="UP001597285"/>
    </source>
</evidence>
<comment type="caution">
    <text evidence="2">The sequence shown here is derived from an EMBL/GenBank/DDBJ whole genome shotgun (WGS) entry which is preliminary data.</text>
</comment>
<dbReference type="RefSeq" id="WP_058918811.1">
    <property type="nucleotide sequence ID" value="NZ_JBHSQC010000011.1"/>
</dbReference>
<keyword evidence="1" id="KW-0812">Transmembrane</keyword>
<name>A0ABW4NJ61_9LACT</name>